<feature type="region of interest" description="Disordered" evidence="2">
    <location>
        <begin position="230"/>
        <end position="257"/>
    </location>
</feature>
<keyword evidence="1" id="KW-0175">Coiled coil</keyword>
<dbReference type="PANTHER" id="PTHR14362:SF2">
    <property type="entry name" value="COILED-COIL DOMAIN-CONTAINING PROTEIN 81"/>
    <property type="match status" value="1"/>
</dbReference>
<name>A0A8J4SNC0_9TREM</name>
<proteinExistence type="predicted"/>
<protein>
    <submittedName>
        <fullName evidence="3">Coiled-coil domain-containing protein 81</fullName>
    </submittedName>
</protein>
<reference evidence="3" key="1">
    <citation type="submission" date="2019-05" db="EMBL/GenBank/DDBJ databases">
        <title>Annotation for the trematode Paragonimus heterotremus.</title>
        <authorList>
            <person name="Choi Y.-J."/>
        </authorList>
    </citation>
    <scope>NUCLEOTIDE SEQUENCE</scope>
    <source>
        <strain evidence="3">LC</strain>
    </source>
</reference>
<dbReference type="InterPro" id="IPR026295">
    <property type="entry name" value="CCD81"/>
</dbReference>
<dbReference type="Proteomes" id="UP000748531">
    <property type="component" value="Unassembled WGS sequence"/>
</dbReference>
<sequence length="461" mass="53823">VLSVNHGNTDSRRLHAQQLVEKLGQKDNVSERTSRSSDSSRRCGIQPILNSNSLVLPLPNLCTPRENCQSERSSLSSSSHKSHTLAKIFRTNSGYSTSTLSTPRSAHSRANQLRERLHTMQPPCAHTKTQTLCYLCHQRRARNIPVDLSEEIRERENLEEQLLCAYQKLRAENEAKKEQESYWNRRQDLIKQAAYNLGVADAKRIKNQFVDATQYRTFIFSSRPSTPAKELKQTAIRSELDEQTGTRQAREKQEHENDQLLGKLEQARLMEELCKQKENQLREKWDKQQKYKQALDFQVKHKPEPIRKLWDHDGDPVFGVHHYDPHKARQMLTRAKEVQQAQMDAAEQRNRRLQQSRTQQIEQEKAILKRVHHDLICDGLKRREAQEARRQYLENEWDKEMQDKQDRDALDRFARLCPTKTTLMEQLDSHGRCAQCSRDLNNKGQSNVFTDPFAQGVPFVR</sequence>
<evidence type="ECO:0000313" key="3">
    <source>
        <dbReference type="EMBL" id="KAF5399692.1"/>
    </source>
</evidence>
<accession>A0A8J4SNC0</accession>
<dbReference type="PANTHER" id="PTHR14362">
    <property type="entry name" value="COILED-COIL DOMAIN-CONTAINING PROTEIN 81"/>
    <property type="match status" value="1"/>
</dbReference>
<feature type="coiled-coil region" evidence="1">
    <location>
        <begin position="329"/>
        <end position="363"/>
    </location>
</feature>
<dbReference type="OrthoDB" id="125906at2759"/>
<keyword evidence="4" id="KW-1185">Reference proteome</keyword>
<organism evidence="3 4">
    <name type="scientific">Paragonimus heterotremus</name>
    <dbReference type="NCBI Taxonomy" id="100268"/>
    <lineage>
        <taxon>Eukaryota</taxon>
        <taxon>Metazoa</taxon>
        <taxon>Spiralia</taxon>
        <taxon>Lophotrochozoa</taxon>
        <taxon>Platyhelminthes</taxon>
        <taxon>Trematoda</taxon>
        <taxon>Digenea</taxon>
        <taxon>Plagiorchiida</taxon>
        <taxon>Troglotremata</taxon>
        <taxon>Troglotrematidae</taxon>
        <taxon>Paragonimus</taxon>
    </lineage>
</organism>
<feature type="compositionally biased region" description="Basic and acidic residues" evidence="2">
    <location>
        <begin position="248"/>
        <end position="257"/>
    </location>
</feature>
<comment type="caution">
    <text evidence="3">The sequence shown here is derived from an EMBL/GenBank/DDBJ whole genome shotgun (WGS) entry which is preliminary data.</text>
</comment>
<evidence type="ECO:0000313" key="4">
    <source>
        <dbReference type="Proteomes" id="UP000748531"/>
    </source>
</evidence>
<dbReference type="GO" id="GO:0005815">
    <property type="term" value="C:microtubule organizing center"/>
    <property type="evidence" value="ECO:0007669"/>
    <property type="project" value="TreeGrafter"/>
</dbReference>
<dbReference type="EMBL" id="LUCH01003813">
    <property type="protein sequence ID" value="KAF5399692.1"/>
    <property type="molecule type" value="Genomic_DNA"/>
</dbReference>
<dbReference type="AlphaFoldDB" id="A0A8J4SNC0"/>
<feature type="coiled-coil region" evidence="1">
    <location>
        <begin position="148"/>
        <end position="179"/>
    </location>
</feature>
<gene>
    <name evidence="3" type="ORF">PHET_06752</name>
</gene>
<evidence type="ECO:0000256" key="1">
    <source>
        <dbReference type="SAM" id="Coils"/>
    </source>
</evidence>
<feature type="non-terminal residue" evidence="3">
    <location>
        <position position="1"/>
    </location>
</feature>
<evidence type="ECO:0000256" key="2">
    <source>
        <dbReference type="SAM" id="MobiDB-lite"/>
    </source>
</evidence>